<protein>
    <submittedName>
        <fullName evidence="1">Uncharacterized protein</fullName>
    </submittedName>
</protein>
<evidence type="ECO:0000313" key="1">
    <source>
        <dbReference type="EMBL" id="NYF53712.1"/>
    </source>
</evidence>
<organism evidence="1 2">
    <name type="scientific">Tunturiibacter lichenicola</name>
    <dbReference type="NCBI Taxonomy" id="2051959"/>
    <lineage>
        <taxon>Bacteria</taxon>
        <taxon>Pseudomonadati</taxon>
        <taxon>Acidobacteriota</taxon>
        <taxon>Terriglobia</taxon>
        <taxon>Terriglobales</taxon>
        <taxon>Acidobacteriaceae</taxon>
        <taxon>Tunturiibacter</taxon>
    </lineage>
</organism>
<evidence type="ECO:0000313" key="2">
    <source>
        <dbReference type="Proteomes" id="UP000534186"/>
    </source>
</evidence>
<accession>A0A7Y9T4P7</accession>
<comment type="caution">
    <text evidence="1">The sequence shown here is derived from an EMBL/GenBank/DDBJ whole genome shotgun (WGS) entry which is preliminary data.</text>
</comment>
<proteinExistence type="predicted"/>
<gene>
    <name evidence="1" type="ORF">HDF12_004111</name>
</gene>
<dbReference type="AlphaFoldDB" id="A0A7Y9T4P7"/>
<sequence length="181" mass="20301">MAIMWKFWSRKPDSSKSAERAVSGVSIIFLQERFESFTTERLSQAMKKGWRRDLDPVKFFATSVSDGEGAVIKLNEMFITMQFFDRRLDTSALGGQELPQWASHRAHSSITYACPGGIPVGEIRDQFYSLLGLLCAELIDENIVGLLFTEEQVLIRSQSALVQELRSGSSINPTLLAATYL</sequence>
<dbReference type="EMBL" id="JACCCV010000002">
    <property type="protein sequence ID" value="NYF53712.1"/>
    <property type="molecule type" value="Genomic_DNA"/>
</dbReference>
<reference evidence="1 2" key="1">
    <citation type="submission" date="2020-07" db="EMBL/GenBank/DDBJ databases">
        <title>Genomic Encyclopedia of Type Strains, Phase IV (KMG-V): Genome sequencing to study the core and pangenomes of soil and plant-associated prokaryotes.</title>
        <authorList>
            <person name="Whitman W."/>
        </authorList>
    </citation>
    <scope>NUCLEOTIDE SEQUENCE [LARGE SCALE GENOMIC DNA]</scope>
    <source>
        <strain evidence="1 2">M8UP30</strain>
    </source>
</reference>
<dbReference type="Proteomes" id="UP000534186">
    <property type="component" value="Unassembled WGS sequence"/>
</dbReference>
<name>A0A7Y9T4P7_9BACT</name>